<name>A0A2P2KNM1_RHIMU</name>
<keyword evidence="1" id="KW-0472">Membrane</keyword>
<evidence type="ECO:0000256" key="1">
    <source>
        <dbReference type="SAM" id="Phobius"/>
    </source>
</evidence>
<evidence type="ECO:0000313" key="2">
    <source>
        <dbReference type="EMBL" id="MBX07282.1"/>
    </source>
</evidence>
<organism evidence="2">
    <name type="scientific">Rhizophora mucronata</name>
    <name type="common">Asiatic mangrove</name>
    <dbReference type="NCBI Taxonomy" id="61149"/>
    <lineage>
        <taxon>Eukaryota</taxon>
        <taxon>Viridiplantae</taxon>
        <taxon>Streptophyta</taxon>
        <taxon>Embryophyta</taxon>
        <taxon>Tracheophyta</taxon>
        <taxon>Spermatophyta</taxon>
        <taxon>Magnoliopsida</taxon>
        <taxon>eudicotyledons</taxon>
        <taxon>Gunneridae</taxon>
        <taxon>Pentapetalae</taxon>
        <taxon>rosids</taxon>
        <taxon>fabids</taxon>
        <taxon>Malpighiales</taxon>
        <taxon>Rhizophoraceae</taxon>
        <taxon>Rhizophora</taxon>
    </lineage>
</organism>
<feature type="transmembrane region" description="Helical" evidence="1">
    <location>
        <begin position="12"/>
        <end position="32"/>
    </location>
</feature>
<proteinExistence type="predicted"/>
<protein>
    <submittedName>
        <fullName evidence="2">Uncharacterized protein</fullName>
    </submittedName>
</protein>
<dbReference type="EMBL" id="GGEC01026798">
    <property type="protein sequence ID" value="MBX07282.1"/>
    <property type="molecule type" value="Transcribed_RNA"/>
</dbReference>
<keyword evidence="1" id="KW-1133">Transmembrane helix</keyword>
<accession>A0A2P2KNM1</accession>
<sequence>MVHARLKLKALFFLTCSFANFVWLCYCNVYLISPSFLAFRWFFFIFLGF</sequence>
<dbReference type="AlphaFoldDB" id="A0A2P2KNM1"/>
<reference evidence="2" key="1">
    <citation type="submission" date="2018-02" db="EMBL/GenBank/DDBJ databases">
        <title>Rhizophora mucronata_Transcriptome.</title>
        <authorList>
            <person name="Meera S.P."/>
            <person name="Sreeshan A."/>
            <person name="Augustine A."/>
        </authorList>
    </citation>
    <scope>NUCLEOTIDE SEQUENCE</scope>
    <source>
        <tissue evidence="2">Leaf</tissue>
    </source>
</reference>
<keyword evidence="1" id="KW-0812">Transmembrane</keyword>